<dbReference type="GO" id="GO:0030170">
    <property type="term" value="F:pyridoxal phosphate binding"/>
    <property type="evidence" value="ECO:0007669"/>
    <property type="project" value="TreeGrafter"/>
</dbReference>
<dbReference type="SUPFAM" id="SSF53383">
    <property type="entry name" value="PLP-dependent transferases"/>
    <property type="match status" value="1"/>
</dbReference>
<dbReference type="InterPro" id="IPR015424">
    <property type="entry name" value="PyrdxlP-dep_Trfase"/>
</dbReference>
<proteinExistence type="inferred from homology"/>
<keyword evidence="2" id="KW-0808">Transferase</keyword>
<dbReference type="InterPro" id="IPR000653">
    <property type="entry name" value="DegT/StrS_aminotransferase"/>
</dbReference>
<comment type="similarity">
    <text evidence="1">Belongs to the DegT/DnrJ/EryC1 family.</text>
</comment>
<dbReference type="InterPro" id="IPR015422">
    <property type="entry name" value="PyrdxlP-dep_Trfase_small"/>
</dbReference>
<evidence type="ECO:0000256" key="1">
    <source>
        <dbReference type="RuleBase" id="RU004508"/>
    </source>
</evidence>
<organism evidence="2 3">
    <name type="scientific">Methanoplanus limicola DSM 2279</name>
    <dbReference type="NCBI Taxonomy" id="937775"/>
    <lineage>
        <taxon>Archaea</taxon>
        <taxon>Methanobacteriati</taxon>
        <taxon>Methanobacteriota</taxon>
        <taxon>Stenosarchaea group</taxon>
        <taxon>Methanomicrobia</taxon>
        <taxon>Methanomicrobiales</taxon>
        <taxon>Methanomicrobiaceae</taxon>
        <taxon>Methanoplanus</taxon>
    </lineage>
</organism>
<dbReference type="Pfam" id="PF01041">
    <property type="entry name" value="DegT_DnrJ_EryC1"/>
    <property type="match status" value="1"/>
</dbReference>
<dbReference type="InParanoid" id="H1YXC6"/>
<dbReference type="Gene3D" id="3.90.1150.10">
    <property type="entry name" value="Aspartate Aminotransferase, domain 1"/>
    <property type="match status" value="1"/>
</dbReference>
<name>H1YXC6_9EURY</name>
<sequence length="375" mass="42151">MDIIPVSRPSLGDDELNAIKPVFESGWLGMGSLVYDFEEKLKDFISAKNVVCTNTGTTALHLALESIGISKGDEVLVPSFTFISTIQAISATGAKPVFCDVRREDLNIDPSEIKNKITEKTKVIMPVHYRGLPCDMNIINKIASENNLRVIEDAAHAFGSSYDGKKIGSFSDIACFSFDPIKNITCGEGGAVVFQDDNLLEIIQQKRILGIDKDTWSRYKNERSWFYDVVTQGYRYHMSNINAAIGLVQIEKFKKMNERKIFAAKRYDAAFSNIKGITILRNDNYNDIGLFTYVMLIDNNRDKLMEYLNSKGVGCGVHYIPSHLFSYYKSDNVDLPVTEEIYEKIITLPLFPDITGGNIQRVIDVVCEGMKILNK</sequence>
<dbReference type="CDD" id="cd00616">
    <property type="entry name" value="AHBA_syn"/>
    <property type="match status" value="1"/>
</dbReference>
<dbReference type="PANTHER" id="PTHR30244:SF34">
    <property type="entry name" value="DTDP-4-AMINO-4,6-DIDEOXYGALACTOSE TRANSAMINASE"/>
    <property type="match status" value="1"/>
</dbReference>
<dbReference type="GO" id="GO:0000271">
    <property type="term" value="P:polysaccharide biosynthetic process"/>
    <property type="evidence" value="ECO:0007669"/>
    <property type="project" value="TreeGrafter"/>
</dbReference>
<dbReference type="Gene3D" id="3.40.640.10">
    <property type="entry name" value="Type I PLP-dependent aspartate aminotransferase-like (Major domain)"/>
    <property type="match status" value="1"/>
</dbReference>
<keyword evidence="2" id="KW-0032">Aminotransferase</keyword>
<keyword evidence="1" id="KW-0663">Pyridoxal phosphate</keyword>
<dbReference type="STRING" id="937775.Metlim_2829"/>
<dbReference type="HOGENOM" id="CLU_033332_0_0_2"/>
<evidence type="ECO:0000313" key="2">
    <source>
        <dbReference type="EMBL" id="EHQ36863.1"/>
    </source>
</evidence>
<dbReference type="InterPro" id="IPR015421">
    <property type="entry name" value="PyrdxlP-dep_Trfase_major"/>
</dbReference>
<dbReference type="PANTHER" id="PTHR30244">
    <property type="entry name" value="TRANSAMINASE"/>
    <property type="match status" value="1"/>
</dbReference>
<dbReference type="GO" id="GO:0008483">
    <property type="term" value="F:transaminase activity"/>
    <property type="evidence" value="ECO:0007669"/>
    <property type="project" value="UniProtKB-KW"/>
</dbReference>
<dbReference type="AlphaFoldDB" id="H1YXC6"/>
<gene>
    <name evidence="2" type="ORF">Metlim_2829</name>
</gene>
<reference evidence="2 3" key="1">
    <citation type="submission" date="2011-10" db="EMBL/GenBank/DDBJ databases">
        <title>The Improved High-Quality Draft genome of Methanoplanus limicola DSM 2279.</title>
        <authorList>
            <consortium name="US DOE Joint Genome Institute (JGI-PGF)"/>
            <person name="Lucas S."/>
            <person name="Copeland A."/>
            <person name="Lapidus A."/>
            <person name="Glavina del Rio T."/>
            <person name="Dalin E."/>
            <person name="Tice H."/>
            <person name="Bruce D."/>
            <person name="Goodwin L."/>
            <person name="Pitluck S."/>
            <person name="Peters L."/>
            <person name="Mikhailova N."/>
            <person name="Lu M."/>
            <person name="Kyrpides N."/>
            <person name="Mavromatis K."/>
            <person name="Ivanova N."/>
            <person name="Markowitz V."/>
            <person name="Cheng J.-F."/>
            <person name="Hugenholtz P."/>
            <person name="Woyke T."/>
            <person name="Wu D."/>
            <person name="Wirth R."/>
            <person name="Brambilla E.-M."/>
            <person name="Klenk H.-P."/>
            <person name="Eisen J.A."/>
        </authorList>
    </citation>
    <scope>NUCLEOTIDE SEQUENCE [LARGE SCALE GENOMIC DNA]</scope>
    <source>
        <strain evidence="2 3">DSM 2279</strain>
    </source>
</reference>
<accession>H1YXC6</accession>
<keyword evidence="3" id="KW-1185">Reference proteome</keyword>
<dbReference type="PATRIC" id="fig|937775.9.peg.3175"/>
<dbReference type="PIRSF" id="PIRSF000390">
    <property type="entry name" value="PLP_StrS"/>
    <property type="match status" value="1"/>
</dbReference>
<dbReference type="EMBL" id="CM001436">
    <property type="protein sequence ID" value="EHQ36863.1"/>
    <property type="molecule type" value="Genomic_DNA"/>
</dbReference>
<dbReference type="FunCoup" id="H1YXC6">
    <property type="interactions" value="3"/>
</dbReference>
<evidence type="ECO:0000313" key="3">
    <source>
        <dbReference type="Proteomes" id="UP000005741"/>
    </source>
</evidence>
<protein>
    <submittedName>
        <fullName evidence="2">DegT/DnrJ/EryC1/StrS aminotransferase</fullName>
    </submittedName>
</protein>
<dbReference type="Proteomes" id="UP000005741">
    <property type="component" value="Chromosome"/>
</dbReference>